<feature type="domain" description="Lantibiotic biosynthesis protein dehydration" evidence="1">
    <location>
        <begin position="77"/>
        <end position="419"/>
    </location>
</feature>
<reference evidence="2 3" key="1">
    <citation type="submission" date="2020-08" db="EMBL/GenBank/DDBJ databases">
        <title>Genomic Encyclopedia of Type Strains, Phase IV (KMG-IV): sequencing the most valuable type-strain genomes for metagenomic binning, comparative biology and taxonomic classification.</title>
        <authorList>
            <person name="Goeker M."/>
        </authorList>
    </citation>
    <scope>NUCLEOTIDE SEQUENCE [LARGE SCALE GENOMIC DNA]</scope>
    <source>
        <strain evidence="2 3">DSM 103733</strain>
    </source>
</reference>
<dbReference type="Proteomes" id="UP000538666">
    <property type="component" value="Unassembled WGS sequence"/>
</dbReference>
<name>A0A841JWK0_9BACT</name>
<accession>A0A841JWK0</accession>
<dbReference type="InterPro" id="IPR025410">
    <property type="entry name" value="Lant_dehyd"/>
</dbReference>
<evidence type="ECO:0000313" key="2">
    <source>
        <dbReference type="EMBL" id="MBB6142818.1"/>
    </source>
</evidence>
<dbReference type="Pfam" id="PF13575">
    <property type="entry name" value="DUF4135"/>
    <property type="match status" value="1"/>
</dbReference>
<keyword evidence="3" id="KW-1185">Reference proteome</keyword>
<dbReference type="OrthoDB" id="9148343at2"/>
<dbReference type="RefSeq" id="WP_050057998.1">
    <property type="nucleotide sequence ID" value="NZ_JACHEK010000001.1"/>
</dbReference>
<dbReference type="EMBL" id="JACHEK010000001">
    <property type="protein sequence ID" value="MBB6142818.1"/>
    <property type="molecule type" value="Genomic_DNA"/>
</dbReference>
<proteinExistence type="predicted"/>
<evidence type="ECO:0000259" key="1">
    <source>
        <dbReference type="Pfam" id="PF13575"/>
    </source>
</evidence>
<comment type="caution">
    <text evidence="2">The sequence shown here is derived from an EMBL/GenBank/DDBJ whole genome shotgun (WGS) entry which is preliminary data.</text>
</comment>
<protein>
    <submittedName>
        <fullName evidence="2">Type 2 lantibiotic biosynthesis protein LanM</fullName>
    </submittedName>
</protein>
<sequence length="478" mass="53073">MRANAQLSLLAERIFPSSSLSNLISSQLLEDRVRNAVRRVRDSSGREQLSDEAWHQAGESLSTTLAWLQIFRVSDDRLRGYVDSWVQAQCEMLHRLTADRAEIERRFGLNAERIASLGLDLSDRHSGGRTVASFTFDSGLKLVYKPRPLGIEAWFAELQRTLNTLGAPLPFRGLEVVSRDSYGWTEFAVHRHCQDEAQLQRFYRKAGALLCLLHVLRATDCHFENLIACGEDPLFVDAETLFQPAITANEGISVLRTGMLPRLAPMLPLAGSPAAADMGALSCVSVQTIPIPLPALNGSPARTEMVLMEPEANLPFPPEQERNPQVYVEEMIDEFRQTWLFLAEHKDSVMEALEGARLQRIRYVFRDTLSYYQAMVAALSLGNLDGVVLPRLPSSKTAFAALEAAELSALREFDIPRFTLCAAESGLHGIGECFARTGFELVRDAVKNLTAEAMDAQIAVIRLSWGLYGAAKRVVVQA</sequence>
<gene>
    <name evidence="2" type="ORF">HNQ77_000756</name>
</gene>
<evidence type="ECO:0000313" key="3">
    <source>
        <dbReference type="Proteomes" id="UP000538666"/>
    </source>
</evidence>
<organism evidence="2 3">
    <name type="scientific">Silvibacterium bohemicum</name>
    <dbReference type="NCBI Taxonomy" id="1577686"/>
    <lineage>
        <taxon>Bacteria</taxon>
        <taxon>Pseudomonadati</taxon>
        <taxon>Acidobacteriota</taxon>
        <taxon>Terriglobia</taxon>
        <taxon>Terriglobales</taxon>
        <taxon>Acidobacteriaceae</taxon>
        <taxon>Silvibacterium</taxon>
    </lineage>
</organism>
<dbReference type="AlphaFoldDB" id="A0A841JWK0"/>